<dbReference type="PANTHER" id="PTHR36222">
    <property type="entry name" value="SERINE PROTEASE INHIBITOR RV3364C"/>
    <property type="match status" value="1"/>
</dbReference>
<name>A0A8J3KLD3_9ACTN</name>
<feature type="domain" description="Roadblock/LAMTOR2" evidence="1">
    <location>
        <begin position="18"/>
        <end position="108"/>
    </location>
</feature>
<dbReference type="InterPro" id="IPR004942">
    <property type="entry name" value="Roadblock/LAMTOR2_dom"/>
</dbReference>
<evidence type="ECO:0000259" key="1">
    <source>
        <dbReference type="SMART" id="SM00960"/>
    </source>
</evidence>
<sequence>MTQNPAQLAGADEIGGLDWLLTSFAQRIADVTYVLAVSVDGLTIAHSDGLRQDLSDQLSAITSGMASLTIGAARCLSSGQVRQTVVDMDEGVLLIMAVRDRAFLAVVAAPGCDLGQIGYETALLAHRVAYALEPEARVDGQW</sequence>
<dbReference type="Pfam" id="PF03259">
    <property type="entry name" value="Robl_LC7"/>
    <property type="match status" value="1"/>
</dbReference>
<keyword evidence="3" id="KW-1185">Reference proteome</keyword>
<comment type="caution">
    <text evidence="2">The sequence shown here is derived from an EMBL/GenBank/DDBJ whole genome shotgun (WGS) entry which is preliminary data.</text>
</comment>
<dbReference type="InterPro" id="IPR053141">
    <property type="entry name" value="Mycobact_SerProt_Inhib_Rv3364c"/>
</dbReference>
<organism evidence="2 3">
    <name type="scientific">Catellatospora citrea</name>
    <dbReference type="NCBI Taxonomy" id="53366"/>
    <lineage>
        <taxon>Bacteria</taxon>
        <taxon>Bacillati</taxon>
        <taxon>Actinomycetota</taxon>
        <taxon>Actinomycetes</taxon>
        <taxon>Micromonosporales</taxon>
        <taxon>Micromonosporaceae</taxon>
        <taxon>Catellatospora</taxon>
    </lineage>
</organism>
<dbReference type="PANTHER" id="PTHR36222:SF1">
    <property type="entry name" value="SERINE PROTEASE INHIBITOR RV3364C"/>
    <property type="match status" value="1"/>
</dbReference>
<proteinExistence type="predicted"/>
<gene>
    <name evidence="2" type="ORF">Cci01nite_44120</name>
</gene>
<dbReference type="RefSeq" id="WP_144125048.1">
    <property type="nucleotide sequence ID" value="NZ_BONH01000020.1"/>
</dbReference>
<dbReference type="SMART" id="SM00960">
    <property type="entry name" value="Robl_LC7"/>
    <property type="match status" value="1"/>
</dbReference>
<evidence type="ECO:0000313" key="2">
    <source>
        <dbReference type="EMBL" id="GIF99318.1"/>
    </source>
</evidence>
<dbReference type="Gene3D" id="3.30.450.30">
    <property type="entry name" value="Dynein light chain 2a, cytoplasmic"/>
    <property type="match status" value="1"/>
</dbReference>
<evidence type="ECO:0000313" key="3">
    <source>
        <dbReference type="Proteomes" id="UP000659904"/>
    </source>
</evidence>
<dbReference type="EMBL" id="BONH01000020">
    <property type="protein sequence ID" value="GIF99318.1"/>
    <property type="molecule type" value="Genomic_DNA"/>
</dbReference>
<accession>A0A8J3KLD3</accession>
<dbReference type="AlphaFoldDB" id="A0A8J3KLD3"/>
<protein>
    <submittedName>
        <fullName evidence="2">Dynein regulation protein LC7</fullName>
    </submittedName>
</protein>
<reference evidence="2 3" key="1">
    <citation type="submission" date="2021-01" db="EMBL/GenBank/DDBJ databases">
        <title>Whole genome shotgun sequence of Catellatospora citrea NBRC 14495.</title>
        <authorList>
            <person name="Komaki H."/>
            <person name="Tamura T."/>
        </authorList>
    </citation>
    <scope>NUCLEOTIDE SEQUENCE [LARGE SCALE GENOMIC DNA]</scope>
    <source>
        <strain evidence="2 3">NBRC 14495</strain>
    </source>
</reference>
<dbReference type="SUPFAM" id="SSF103196">
    <property type="entry name" value="Roadblock/LC7 domain"/>
    <property type="match status" value="1"/>
</dbReference>
<dbReference type="Proteomes" id="UP000659904">
    <property type="component" value="Unassembled WGS sequence"/>
</dbReference>